<accession>A0A1G1XZF7</accession>
<comment type="caution">
    <text evidence="2">The sequence shown here is derived from an EMBL/GenBank/DDBJ whole genome shotgun (WGS) entry which is preliminary data.</text>
</comment>
<evidence type="ECO:0000313" key="2">
    <source>
        <dbReference type="EMBL" id="OGY45314.1"/>
    </source>
</evidence>
<evidence type="ECO:0000259" key="1">
    <source>
        <dbReference type="Pfam" id="PF13274"/>
    </source>
</evidence>
<dbReference type="Proteomes" id="UP000178930">
    <property type="component" value="Unassembled WGS sequence"/>
</dbReference>
<organism evidence="2 3">
    <name type="scientific">Candidatus Buchananbacteria bacterium RIFCSPHIGHO2_01_FULL_39_14</name>
    <dbReference type="NCBI Taxonomy" id="1797532"/>
    <lineage>
        <taxon>Bacteria</taxon>
        <taxon>Candidatus Buchananiibacteriota</taxon>
    </lineage>
</organism>
<protein>
    <recommendedName>
        <fullName evidence="1">Antitoxin SocA-like Panacea domain-containing protein</fullName>
    </recommendedName>
</protein>
<evidence type="ECO:0000313" key="3">
    <source>
        <dbReference type="Proteomes" id="UP000178930"/>
    </source>
</evidence>
<dbReference type="AlphaFoldDB" id="A0A1G1XZF7"/>
<dbReference type="EMBL" id="MHIB01000003">
    <property type="protein sequence ID" value="OGY45314.1"/>
    <property type="molecule type" value="Genomic_DNA"/>
</dbReference>
<dbReference type="InterPro" id="IPR025272">
    <property type="entry name" value="SocA_Panacea"/>
</dbReference>
<name>A0A1G1XZF7_9BACT</name>
<dbReference type="Pfam" id="PF13274">
    <property type="entry name" value="SocA_Panacea"/>
    <property type="match status" value="1"/>
</dbReference>
<gene>
    <name evidence="2" type="ORF">A2729_00560</name>
</gene>
<feature type="domain" description="Antitoxin SocA-like Panacea" evidence="1">
    <location>
        <begin position="31"/>
        <end position="124"/>
    </location>
</feature>
<dbReference type="STRING" id="1797532.A2729_00560"/>
<proteinExistence type="predicted"/>
<reference evidence="2 3" key="1">
    <citation type="journal article" date="2016" name="Nat. Commun.">
        <title>Thousands of microbial genomes shed light on interconnected biogeochemical processes in an aquifer system.</title>
        <authorList>
            <person name="Anantharaman K."/>
            <person name="Brown C.T."/>
            <person name="Hug L.A."/>
            <person name="Sharon I."/>
            <person name="Castelle C.J."/>
            <person name="Probst A.J."/>
            <person name="Thomas B.C."/>
            <person name="Singh A."/>
            <person name="Wilkins M.J."/>
            <person name="Karaoz U."/>
            <person name="Brodie E.L."/>
            <person name="Williams K.H."/>
            <person name="Hubbard S.S."/>
            <person name="Banfield J.F."/>
        </authorList>
    </citation>
    <scope>NUCLEOTIDE SEQUENCE [LARGE SCALE GENOMIC DNA]</scope>
</reference>
<sequence length="161" mass="18841">MSKKNKTLQIANYFIYKNNNDPKPNFTNKKLQKLLYYSQAWSLVINNKKLFDDKIEAWIHGPSVPSIYLEFKKFGFSEIKQDIKESDFSDITTQEKAVLDAVWNVYGKYDANYLEALTHNEEPWLKARAGLMPYEASSAEISTDEMRSFYEQKSKRSNQEA</sequence>